<dbReference type="SMART" id="SM00082">
    <property type="entry name" value="LRRCT"/>
    <property type="match status" value="1"/>
</dbReference>
<evidence type="ECO:0000313" key="8">
    <source>
        <dbReference type="EMBL" id="KAK3768635.1"/>
    </source>
</evidence>
<evidence type="ECO:0000259" key="7">
    <source>
        <dbReference type="PROSITE" id="PS50835"/>
    </source>
</evidence>
<feature type="region of interest" description="Disordered" evidence="5">
    <location>
        <begin position="730"/>
        <end position="813"/>
    </location>
</feature>
<dbReference type="InterPro" id="IPR003598">
    <property type="entry name" value="Ig_sub2"/>
</dbReference>
<dbReference type="Proteomes" id="UP001283361">
    <property type="component" value="Unassembled WGS sequence"/>
</dbReference>
<evidence type="ECO:0000256" key="1">
    <source>
        <dbReference type="ARBA" id="ARBA00022614"/>
    </source>
</evidence>
<evidence type="ECO:0000256" key="3">
    <source>
        <dbReference type="ARBA" id="ARBA00022737"/>
    </source>
</evidence>
<feature type="domain" description="Ig-like" evidence="7">
    <location>
        <begin position="283"/>
        <end position="430"/>
    </location>
</feature>
<feature type="transmembrane region" description="Helical" evidence="6">
    <location>
        <begin position="460"/>
        <end position="484"/>
    </location>
</feature>
<dbReference type="InterPro" id="IPR007110">
    <property type="entry name" value="Ig-like_dom"/>
</dbReference>
<comment type="caution">
    <text evidence="8">The sequence shown here is derived from an EMBL/GenBank/DDBJ whole genome shotgun (WGS) entry which is preliminary data.</text>
</comment>
<dbReference type="SUPFAM" id="SSF52058">
    <property type="entry name" value="L domain-like"/>
    <property type="match status" value="1"/>
</dbReference>
<sequence>MDDSFLSHHGLHLLNDWLVIGRHPIPGPSKWSCQRHGKARSPTVLSVVVLCLLLIASPTAGQRTAQMCSINHSQTAANCSVKGLTIVPFGLHNNLRTLDLSGNYFPVLPHNSFLSYEYLKELYLRNNSLQELQEDSLRGINWLKVLDLTNNKLEEVPTSALAQVKGLEDLLLAGNKIYQLPARAFSELTKLQHLDLSGNSIYQVRYQAFSGLHSLIVLKLRHNALKTLPVNAFEDFPENMIQVQLYDNRWFCDCKLRWLRLWMNRTDAAVWNSTGYHVRCDGPSIVRDTSLDSRSLDELACEVQMKTSGATRELAEGTDTSLLCKYSSVPEVEAKWLRNSEVIDVEPVRKENPGAAPAAIAVIPSPTPPSQKGSDSQKYQIYTWPLIGYHNEKTQVSQLRIRDFRYEDIARYKCFVQNIRGGAATEYRLTLEGVAFDSVTVSQPSGRVAEGDGGVNTRSIVIAVAVVCGIILIVAISVLILCSVNRVQRRRREKREAIEETVKQHFIENSELVTNGDASGMHDHKKSMEDRLDGRNDDQRSFSNNTNDSAATALRRPFDLGGDGDEAEPPYIFQQPGSPFNNGNTYVSFGSELTDPGDFNVVPMGTLGRGGQHPSQQQNPRHMASSRGYEGSHAGSGTPLLDRGTPSILDSDEPVEDYAQYPVYDSLTNTLQRPNGETSSIYGGSLHHPLHRNEGIYGGSLRHGEGIYGGSLHQYPLRTPNHVEPIYGGSLRNGPGPQADPAKRLSSFHYPPTANFPLPRTPTNARPSSTLPAPVPRYADYRNGYSSADSHSPRLDHHHPVPPVSPSPHNRTMPSHMDYRDYREMHYPTTTPPPHRMNAGQKSMSVGNLGHGQPFGAPRKPPRFFQSREYMELTPTEHREIPMTTPTSGADYITSPEAQQYSQSYGITPGTPV</sequence>
<dbReference type="InterPro" id="IPR003591">
    <property type="entry name" value="Leu-rich_rpt_typical-subtyp"/>
</dbReference>
<keyword evidence="6" id="KW-0472">Membrane</keyword>
<evidence type="ECO:0000313" key="9">
    <source>
        <dbReference type="Proteomes" id="UP001283361"/>
    </source>
</evidence>
<dbReference type="InterPro" id="IPR013783">
    <property type="entry name" value="Ig-like_fold"/>
</dbReference>
<proteinExistence type="predicted"/>
<protein>
    <recommendedName>
        <fullName evidence="7">Ig-like domain-containing protein</fullName>
    </recommendedName>
</protein>
<feature type="compositionally biased region" description="Basic and acidic residues" evidence="5">
    <location>
        <begin position="520"/>
        <end position="540"/>
    </location>
</feature>
<dbReference type="Pfam" id="PF00560">
    <property type="entry name" value="LRR_1"/>
    <property type="match status" value="1"/>
</dbReference>
<keyword evidence="3" id="KW-0677">Repeat</keyword>
<dbReference type="PANTHER" id="PTHR24366">
    <property type="entry name" value="IG(IMMUNOGLOBULIN) AND LRR(LEUCINE RICH REPEAT) DOMAINS"/>
    <property type="match status" value="1"/>
</dbReference>
<keyword evidence="9" id="KW-1185">Reference proteome</keyword>
<evidence type="ECO:0000256" key="4">
    <source>
        <dbReference type="ARBA" id="ARBA00023157"/>
    </source>
</evidence>
<feature type="region of interest" description="Disordered" evidence="5">
    <location>
        <begin position="513"/>
        <end position="566"/>
    </location>
</feature>
<reference evidence="8" key="1">
    <citation type="journal article" date="2023" name="G3 (Bethesda)">
        <title>A reference genome for the long-term kleptoplast-retaining sea slug Elysia crispata morphotype clarki.</title>
        <authorList>
            <person name="Eastman K.E."/>
            <person name="Pendleton A.L."/>
            <person name="Shaikh M.A."/>
            <person name="Suttiyut T."/>
            <person name="Ogas R."/>
            <person name="Tomko P."/>
            <person name="Gavelis G."/>
            <person name="Widhalm J.R."/>
            <person name="Wisecaver J.H."/>
        </authorList>
    </citation>
    <scope>NUCLEOTIDE SEQUENCE</scope>
    <source>
        <strain evidence="8">ECLA1</strain>
    </source>
</reference>
<evidence type="ECO:0000256" key="2">
    <source>
        <dbReference type="ARBA" id="ARBA00022729"/>
    </source>
</evidence>
<dbReference type="InterPro" id="IPR001611">
    <property type="entry name" value="Leu-rich_rpt"/>
</dbReference>
<keyword evidence="6" id="KW-0812">Transmembrane</keyword>
<dbReference type="InterPro" id="IPR032675">
    <property type="entry name" value="LRR_dom_sf"/>
</dbReference>
<dbReference type="PANTHER" id="PTHR24366:SF96">
    <property type="entry name" value="LEUCINE RICH REPEAT CONTAINING 53"/>
    <property type="match status" value="1"/>
</dbReference>
<dbReference type="FunFam" id="3.80.10.10:FF:001360">
    <property type="entry name" value="Uncharacterized protein"/>
    <property type="match status" value="1"/>
</dbReference>
<dbReference type="AlphaFoldDB" id="A0AAE0ZFZ0"/>
<dbReference type="Gene3D" id="2.60.40.10">
    <property type="entry name" value="Immunoglobulins"/>
    <property type="match status" value="1"/>
</dbReference>
<dbReference type="InterPro" id="IPR000483">
    <property type="entry name" value="Cys-rich_flank_reg_C"/>
</dbReference>
<evidence type="ECO:0000256" key="5">
    <source>
        <dbReference type="SAM" id="MobiDB-lite"/>
    </source>
</evidence>
<dbReference type="PROSITE" id="PS50835">
    <property type="entry name" value="IG_LIKE"/>
    <property type="match status" value="1"/>
</dbReference>
<dbReference type="Gene3D" id="3.80.10.10">
    <property type="entry name" value="Ribonuclease Inhibitor"/>
    <property type="match status" value="2"/>
</dbReference>
<dbReference type="SMART" id="SM00369">
    <property type="entry name" value="LRR_TYP"/>
    <property type="match status" value="6"/>
</dbReference>
<dbReference type="Pfam" id="PF13855">
    <property type="entry name" value="LRR_8"/>
    <property type="match status" value="1"/>
</dbReference>
<accession>A0AAE0ZFZ0</accession>
<keyword evidence="4" id="KW-1015">Disulfide bond</keyword>
<name>A0AAE0ZFZ0_9GAST</name>
<organism evidence="8 9">
    <name type="scientific">Elysia crispata</name>
    <name type="common">lettuce slug</name>
    <dbReference type="NCBI Taxonomy" id="231223"/>
    <lineage>
        <taxon>Eukaryota</taxon>
        <taxon>Metazoa</taxon>
        <taxon>Spiralia</taxon>
        <taxon>Lophotrochozoa</taxon>
        <taxon>Mollusca</taxon>
        <taxon>Gastropoda</taxon>
        <taxon>Heterobranchia</taxon>
        <taxon>Euthyneura</taxon>
        <taxon>Panpulmonata</taxon>
        <taxon>Sacoglossa</taxon>
        <taxon>Placobranchoidea</taxon>
        <taxon>Plakobranchidae</taxon>
        <taxon>Elysia</taxon>
    </lineage>
</organism>
<feature type="region of interest" description="Disordered" evidence="5">
    <location>
        <begin position="608"/>
        <end position="652"/>
    </location>
</feature>
<dbReference type="EMBL" id="JAWDGP010004033">
    <property type="protein sequence ID" value="KAK3768635.1"/>
    <property type="molecule type" value="Genomic_DNA"/>
</dbReference>
<dbReference type="InterPro" id="IPR036179">
    <property type="entry name" value="Ig-like_dom_sf"/>
</dbReference>
<feature type="compositionally biased region" description="Polar residues" evidence="5">
    <location>
        <begin position="761"/>
        <end position="771"/>
    </location>
</feature>
<dbReference type="SMART" id="SM00408">
    <property type="entry name" value="IGc2"/>
    <property type="match status" value="1"/>
</dbReference>
<feature type="compositionally biased region" description="Polar residues" evidence="5">
    <location>
        <begin position="541"/>
        <end position="550"/>
    </location>
</feature>
<dbReference type="SUPFAM" id="SSF48726">
    <property type="entry name" value="Immunoglobulin"/>
    <property type="match status" value="1"/>
</dbReference>
<gene>
    <name evidence="8" type="ORF">RRG08_065929</name>
</gene>
<keyword evidence="1" id="KW-0433">Leucine-rich repeat</keyword>
<evidence type="ECO:0000256" key="6">
    <source>
        <dbReference type="SAM" id="Phobius"/>
    </source>
</evidence>
<keyword evidence="2" id="KW-0732">Signal</keyword>
<keyword evidence="6" id="KW-1133">Transmembrane helix</keyword>
<dbReference type="PROSITE" id="PS51450">
    <property type="entry name" value="LRR"/>
    <property type="match status" value="1"/>
</dbReference>